<keyword evidence="2" id="KW-1185">Reference proteome</keyword>
<evidence type="ECO:0008006" key="3">
    <source>
        <dbReference type="Google" id="ProtNLM"/>
    </source>
</evidence>
<accession>A0A4Y2PB76</accession>
<evidence type="ECO:0000313" key="2">
    <source>
        <dbReference type="Proteomes" id="UP000499080"/>
    </source>
</evidence>
<organism evidence="1 2">
    <name type="scientific">Araneus ventricosus</name>
    <name type="common">Orbweaver spider</name>
    <name type="synonym">Epeira ventricosa</name>
    <dbReference type="NCBI Taxonomy" id="182803"/>
    <lineage>
        <taxon>Eukaryota</taxon>
        <taxon>Metazoa</taxon>
        <taxon>Ecdysozoa</taxon>
        <taxon>Arthropoda</taxon>
        <taxon>Chelicerata</taxon>
        <taxon>Arachnida</taxon>
        <taxon>Araneae</taxon>
        <taxon>Araneomorphae</taxon>
        <taxon>Entelegynae</taxon>
        <taxon>Araneoidea</taxon>
        <taxon>Araneidae</taxon>
        <taxon>Araneus</taxon>
    </lineage>
</organism>
<reference evidence="1 2" key="1">
    <citation type="journal article" date="2019" name="Sci. Rep.">
        <title>Orb-weaving spider Araneus ventricosus genome elucidates the spidroin gene catalogue.</title>
        <authorList>
            <person name="Kono N."/>
            <person name="Nakamura H."/>
            <person name="Ohtoshi R."/>
            <person name="Moran D.A.P."/>
            <person name="Shinohara A."/>
            <person name="Yoshida Y."/>
            <person name="Fujiwara M."/>
            <person name="Mori M."/>
            <person name="Tomita M."/>
            <person name="Arakawa K."/>
        </authorList>
    </citation>
    <scope>NUCLEOTIDE SEQUENCE [LARGE SCALE GENOMIC DNA]</scope>
</reference>
<dbReference type="AlphaFoldDB" id="A0A4Y2PB76"/>
<sequence>MITEQLKYRVPAEVREHFLHEWIEMKTPYDLVEKLDEYESIKQSFRREFLKKNGHKFQAGSYGGSKAKEALKEFRPKFQIKMNLSMRRVMRKNLRREDSFVVTRVDLIDIFDHSVINLRRILRPLHLMKLLEMVPMTY</sequence>
<protein>
    <recommendedName>
        <fullName evidence="3">SCAN box domain-containing protein</fullName>
    </recommendedName>
</protein>
<dbReference type="Proteomes" id="UP000499080">
    <property type="component" value="Unassembled WGS sequence"/>
</dbReference>
<dbReference type="OrthoDB" id="6466824at2759"/>
<evidence type="ECO:0000313" key="1">
    <source>
        <dbReference type="EMBL" id="GBN47497.1"/>
    </source>
</evidence>
<proteinExistence type="predicted"/>
<gene>
    <name evidence="1" type="ORF">AVEN_105897_1</name>
</gene>
<name>A0A4Y2PB76_ARAVE</name>
<dbReference type="EMBL" id="BGPR01010689">
    <property type="protein sequence ID" value="GBN47497.1"/>
    <property type="molecule type" value="Genomic_DNA"/>
</dbReference>
<comment type="caution">
    <text evidence="1">The sequence shown here is derived from an EMBL/GenBank/DDBJ whole genome shotgun (WGS) entry which is preliminary data.</text>
</comment>